<dbReference type="Proteomes" id="UP000000591">
    <property type="component" value="Chromosome V"/>
</dbReference>
<proteinExistence type="predicted"/>
<evidence type="ECO:0000256" key="1">
    <source>
        <dbReference type="SAM" id="MobiDB-lite"/>
    </source>
</evidence>
<dbReference type="GeneID" id="4621280"/>
<protein>
    <submittedName>
        <fullName evidence="2">AER213Cp</fullName>
    </submittedName>
</protein>
<reference evidence="2 3" key="1">
    <citation type="journal article" date="2004" name="Science">
        <title>The Ashbya gossypii genome as a tool for mapping the ancient Saccharomyces cerevisiae genome.</title>
        <authorList>
            <person name="Dietrich F.S."/>
            <person name="Voegeli S."/>
            <person name="Brachat S."/>
            <person name="Lerch A."/>
            <person name="Gates K."/>
            <person name="Steiner S."/>
            <person name="Mohr C."/>
            <person name="Pohlmann R."/>
            <person name="Luedi P."/>
            <person name="Choi S."/>
            <person name="Wing R.A."/>
            <person name="Flavier A."/>
            <person name="Gaffney T.D."/>
            <person name="Philippsen P."/>
        </authorList>
    </citation>
    <scope>NUCLEOTIDE SEQUENCE [LARGE SCALE GENOMIC DNA]</scope>
    <source>
        <strain evidence="3">ATCC 10895 / CBS 109.51 / FGSC 9923 / NRRL Y-1056</strain>
    </source>
</reference>
<reference evidence="3" key="2">
    <citation type="journal article" date="2013" name="G3 (Bethesda)">
        <title>Genomes of Ashbya fungi isolated from insects reveal four mating-type loci, numerous translocations, lack of transposons, and distinct gene duplications.</title>
        <authorList>
            <person name="Dietrich F.S."/>
            <person name="Voegeli S."/>
            <person name="Kuo S."/>
            <person name="Philippsen P."/>
        </authorList>
    </citation>
    <scope>GENOME REANNOTATION</scope>
    <source>
        <strain evidence="3">ATCC 10895 / CBS 109.51 / FGSC 9923 / NRRL Y-1056</strain>
    </source>
</reference>
<dbReference type="AlphaFoldDB" id="Q756P1"/>
<dbReference type="KEGG" id="ago:AGOS_AER213C"/>
<dbReference type="OrthoDB" id="4090114at2759"/>
<dbReference type="InterPro" id="IPR038886">
    <property type="entry name" value="E3_SLX5/Rfp1"/>
</dbReference>
<dbReference type="GO" id="GO:0033768">
    <property type="term" value="C:SUMO-targeted ubiquitin ligase complex"/>
    <property type="evidence" value="ECO:0000318"/>
    <property type="project" value="GO_Central"/>
</dbReference>
<dbReference type="STRING" id="284811.Q756P1"/>
<sequence>MTDPNAARNAVIEIESDPEEDQRIINQYRQTRLVPDRRLNRPRDAANRFVSVSGRVAAAAGEGDDEVEIVNEVYLDDEGPIDSTADFVDLDEQQGPSSSMVINHDGGGDDDVAIIEERTTHPTFLLNLPNGQTLRISGSVHDRPLRRSFETQRTARANMLRRAARSAQRLFMNENDGEPSEREASDREYLPQSVLRQRQQALMQERLQRQREHARQHEHIADPQVDALAPELRSIFYHAETLHEVRTMLNASGLGTSAAAMQDLLQLYMQFRSRQINNWARQRAQEFRHGSAREADHAQDDSASRARLRNPALNAQRRNSFTSYVLARSLGGFGVWPNDFFGDDDEVTQNIIDIIQAREERDLDSRKRKYMEDTKSQQQAFVARAQRLPEGYYASFDPTPKMKMTLEKNGKTEEVVVADDLAAKSYVEVPVCCLCGVELGLGIPDDFAGISAVDRGVSFESLVSKYDFHCPYQALAHPSIADRDLSRKTFVAHCGHTFCGRCFARINNAKRFSKISKKRLAELHGPSHPDNYGPRVCPAEGCRGQLRTRGKMREVFF</sequence>
<dbReference type="PANTHER" id="PTHR28042">
    <property type="entry name" value="E3 UBIQUITIN-PROTEIN LIGASE COMPLEX SLX5-SLX8 SUBUNIT SLX5"/>
    <property type="match status" value="1"/>
</dbReference>
<dbReference type="eggNOG" id="ENOG502QTIW">
    <property type="taxonomic scope" value="Eukaryota"/>
</dbReference>
<evidence type="ECO:0000313" key="2">
    <source>
        <dbReference type="EMBL" id="AAS52894.1"/>
    </source>
</evidence>
<feature type="region of interest" description="Disordered" evidence="1">
    <location>
        <begin position="287"/>
        <end position="306"/>
    </location>
</feature>
<dbReference type="FunCoup" id="Q756P1">
    <property type="interactions" value="90"/>
</dbReference>
<dbReference type="InParanoid" id="Q756P1"/>
<feature type="compositionally biased region" description="Basic and acidic residues" evidence="1">
    <location>
        <begin position="287"/>
        <end position="304"/>
    </location>
</feature>
<dbReference type="PANTHER" id="PTHR28042:SF1">
    <property type="entry name" value="E3 UBIQUITIN-PROTEIN LIGASE COMPLEX SLX5-SLX8 SUBUNIT SLX5"/>
    <property type="match status" value="1"/>
</dbReference>
<name>Q756P1_EREGS</name>
<keyword evidence="3" id="KW-1185">Reference proteome</keyword>
<dbReference type="EMBL" id="AE016818">
    <property type="protein sequence ID" value="AAS52894.1"/>
    <property type="molecule type" value="Genomic_DNA"/>
</dbReference>
<feature type="compositionally biased region" description="Basic and acidic residues" evidence="1">
    <location>
        <begin position="179"/>
        <end position="188"/>
    </location>
</feature>
<feature type="region of interest" description="Disordered" evidence="1">
    <location>
        <begin position="169"/>
        <end position="188"/>
    </location>
</feature>
<dbReference type="RefSeq" id="NP_985070.1">
    <property type="nucleotide sequence ID" value="NM_210424.1"/>
</dbReference>
<dbReference type="OMA" id="RCFARID"/>
<dbReference type="HOGENOM" id="CLU_445559_0_0_1"/>
<gene>
    <name evidence="2" type="ORF">AGOS_AER213C</name>
</gene>
<organism evidence="2 3">
    <name type="scientific">Eremothecium gossypii (strain ATCC 10895 / CBS 109.51 / FGSC 9923 / NRRL Y-1056)</name>
    <name type="common">Yeast</name>
    <name type="synonym">Ashbya gossypii</name>
    <dbReference type="NCBI Taxonomy" id="284811"/>
    <lineage>
        <taxon>Eukaryota</taxon>
        <taxon>Fungi</taxon>
        <taxon>Dikarya</taxon>
        <taxon>Ascomycota</taxon>
        <taxon>Saccharomycotina</taxon>
        <taxon>Saccharomycetes</taxon>
        <taxon>Saccharomycetales</taxon>
        <taxon>Saccharomycetaceae</taxon>
        <taxon>Eremothecium</taxon>
    </lineage>
</organism>
<accession>Q756P1</accession>
<evidence type="ECO:0000313" key="3">
    <source>
        <dbReference type="Proteomes" id="UP000000591"/>
    </source>
</evidence>